<gene>
    <name evidence="3" type="ORF">TIRI35C_1385</name>
</gene>
<reference evidence="3 4" key="1">
    <citation type="submission" date="2020-09" db="EMBL/GenBank/DDBJ databases">
        <authorList>
            <person name="Courtine D."/>
        </authorList>
    </citation>
    <scope>NUCLEOTIDE SEQUENCE [LARGE SCALE GENOMIC DNA]</scope>
    <source>
        <strain evidence="3 4">IRI35c</strain>
    </source>
</reference>
<dbReference type="Gene3D" id="1.20.1260.10">
    <property type="match status" value="1"/>
</dbReference>
<organism evidence="3 4">
    <name type="scientific">Thermococcus camini</name>
    <dbReference type="NCBI Taxonomy" id="2016373"/>
    <lineage>
        <taxon>Archaea</taxon>
        <taxon>Methanobacteriati</taxon>
        <taxon>Methanobacteriota</taxon>
        <taxon>Thermococci</taxon>
        <taxon>Thermococcales</taxon>
        <taxon>Thermococcaceae</taxon>
        <taxon>Thermococcus</taxon>
    </lineage>
</organism>
<dbReference type="AlphaFoldDB" id="A0A7G2DBM4"/>
<dbReference type="Proteomes" id="UP000516304">
    <property type="component" value="Chromosome TIRI35C"/>
</dbReference>
<dbReference type="PANTHER" id="PTHR33531:SF10">
    <property type="entry name" value="BLR7895 PROTEIN"/>
    <property type="match status" value="1"/>
</dbReference>
<dbReference type="Pfam" id="PF02915">
    <property type="entry name" value="Rubrerythrin"/>
    <property type="match status" value="1"/>
</dbReference>
<dbReference type="SUPFAM" id="SSF47240">
    <property type="entry name" value="Ferritin-like"/>
    <property type="match status" value="1"/>
</dbReference>
<dbReference type="Pfam" id="PF05763">
    <property type="entry name" value="DUF835"/>
    <property type="match status" value="1"/>
</dbReference>
<dbReference type="RefSeq" id="WP_188202276.1">
    <property type="nucleotide sequence ID" value="NZ_LR881183.1"/>
</dbReference>
<dbReference type="CDD" id="cd01045">
    <property type="entry name" value="Ferritin_like_AB"/>
    <property type="match status" value="1"/>
</dbReference>
<dbReference type="EMBL" id="LR881183">
    <property type="protein sequence ID" value="CAD5244539.1"/>
    <property type="molecule type" value="Genomic_DNA"/>
</dbReference>
<dbReference type="GeneID" id="58919126"/>
<feature type="domain" description="Rubrerythrin diiron-binding" evidence="1">
    <location>
        <begin position="25"/>
        <end position="159"/>
    </location>
</feature>
<dbReference type="InterPro" id="IPR009078">
    <property type="entry name" value="Ferritin-like_SF"/>
</dbReference>
<protein>
    <submittedName>
        <fullName evidence="3">Fused rubrerythrin-like protein/uncharacterized domain-containing protein</fullName>
    </submittedName>
</protein>
<keyword evidence="4" id="KW-1185">Reference proteome</keyword>
<dbReference type="KEGG" id="tcq:TIRI35C_1385"/>
<dbReference type="InterPro" id="IPR008553">
    <property type="entry name" value="DUF835"/>
</dbReference>
<proteinExistence type="predicted"/>
<accession>A0A7G2DBM4</accession>
<evidence type="ECO:0000259" key="2">
    <source>
        <dbReference type="Pfam" id="PF05763"/>
    </source>
</evidence>
<dbReference type="InterPro" id="IPR012347">
    <property type="entry name" value="Ferritin-like"/>
</dbReference>
<dbReference type="GO" id="GO:0046872">
    <property type="term" value="F:metal ion binding"/>
    <property type="evidence" value="ECO:0007669"/>
    <property type="project" value="InterPro"/>
</dbReference>
<dbReference type="InterPro" id="IPR003251">
    <property type="entry name" value="Rr_diiron-bd_dom"/>
</dbReference>
<dbReference type="GO" id="GO:0016491">
    <property type="term" value="F:oxidoreductase activity"/>
    <property type="evidence" value="ECO:0007669"/>
    <property type="project" value="InterPro"/>
</dbReference>
<evidence type="ECO:0000313" key="4">
    <source>
        <dbReference type="Proteomes" id="UP000516304"/>
    </source>
</evidence>
<name>A0A7G2DBM4_9EURY</name>
<feature type="domain" description="DUF835" evidence="2">
    <location>
        <begin position="186"/>
        <end position="320"/>
    </location>
</feature>
<sequence>MENNNGATELMKDIVRALRDKSPKELLSYAIFNEKEEAKYYARLAESVDKASIRALFLRMSEESRGHHDWLYGLFKKLYPDEEPVKVEAPPVEVAPFYPKFESVEDYVSALEYCMESELFARKTYELLARVAEDEDTRTFALNLAAIEDEHYWAIRKMYELIISLEDKNIVPTELDPGGYLFTDDLKAKYFLLDLLEGDAVLIVVIREKPEKFLEMFEGRKVDIIWMTKTDVDRSIRPEALPALKNRLCQFFRRTSENGKHGTVFIQNLGYVALELGFKSMVDVVFYLKDCALLYNGHLLVTAVRDAFEPREWALLTSELREVS</sequence>
<evidence type="ECO:0000259" key="1">
    <source>
        <dbReference type="Pfam" id="PF02915"/>
    </source>
</evidence>
<evidence type="ECO:0000313" key="3">
    <source>
        <dbReference type="EMBL" id="CAD5244539.1"/>
    </source>
</evidence>
<dbReference type="PANTHER" id="PTHR33531">
    <property type="entry name" value="RUBRERYTHRIN SUBFAMILY"/>
    <property type="match status" value="1"/>
</dbReference>